<evidence type="ECO:0000256" key="3">
    <source>
        <dbReference type="ARBA" id="ARBA00022786"/>
    </source>
</evidence>
<dbReference type="GO" id="GO:0051301">
    <property type="term" value="P:cell division"/>
    <property type="evidence" value="ECO:0007669"/>
    <property type="project" value="UniProtKB-KW"/>
</dbReference>
<keyword evidence="4" id="KW-0131">Cell cycle</keyword>
<proteinExistence type="predicted"/>
<evidence type="ECO:0000256" key="1">
    <source>
        <dbReference type="ARBA" id="ARBA00022618"/>
    </source>
</evidence>
<keyword evidence="2" id="KW-0498">Mitosis</keyword>
<keyword evidence="1" id="KW-0132">Cell division</keyword>
<reference evidence="5" key="1">
    <citation type="submission" date="2020-07" db="EMBL/GenBank/DDBJ databases">
        <authorList>
            <person name="Ferguson B K."/>
        </authorList>
    </citation>
    <scope>NUCLEOTIDE SEQUENCE</scope>
    <source>
        <strain evidence="5">L06</strain>
    </source>
</reference>
<evidence type="ECO:0000256" key="2">
    <source>
        <dbReference type="ARBA" id="ARBA00022776"/>
    </source>
</evidence>
<dbReference type="GO" id="GO:0070979">
    <property type="term" value="P:protein K11-linked ubiquitination"/>
    <property type="evidence" value="ECO:0007669"/>
    <property type="project" value="TreeGrafter"/>
</dbReference>
<name>A0A6V7I7P8_9HYME</name>
<evidence type="ECO:0000313" key="5">
    <source>
        <dbReference type="EMBL" id="CAD1535137.1"/>
    </source>
</evidence>
<dbReference type="AlphaFoldDB" id="A0A6V7I7P8"/>
<organism evidence="5">
    <name type="scientific">Bracon brevicornis</name>
    <dbReference type="NCBI Taxonomy" id="1563983"/>
    <lineage>
        <taxon>Eukaryota</taxon>
        <taxon>Metazoa</taxon>
        <taxon>Ecdysozoa</taxon>
        <taxon>Arthropoda</taxon>
        <taxon>Hexapoda</taxon>
        <taxon>Insecta</taxon>
        <taxon>Pterygota</taxon>
        <taxon>Neoptera</taxon>
        <taxon>Endopterygota</taxon>
        <taxon>Hymenoptera</taxon>
        <taxon>Apocrita</taxon>
        <taxon>Ichneumonoidea</taxon>
        <taxon>Braconidae</taxon>
        <taxon>Braconinae</taxon>
        <taxon>Bracon</taxon>
    </lineage>
</organism>
<evidence type="ECO:0000256" key="4">
    <source>
        <dbReference type="ARBA" id="ARBA00023306"/>
    </source>
</evidence>
<dbReference type="PANTHER" id="PTHR12830:SF9">
    <property type="entry name" value="ANAPHASE-PROMOTING COMPLEX SUBUNIT 5"/>
    <property type="match status" value="1"/>
</dbReference>
<sequence>MIMGMPNQASNLIDEAIVQILAHGGWYDQARALVLHAKCLVATAPQIPEKRKLIIQDAIKALLKAKSHFSKVEAFGKVKNTLYLLSLFYNEIDMKADRNQCAFEFRQLDEQYPTKTNTSTLY</sequence>
<accession>A0A6V7I7P8</accession>
<protein>
    <recommendedName>
        <fullName evidence="6">Cohesin loading complex subunit SCC4 homolog</fullName>
    </recommendedName>
</protein>
<dbReference type="PANTHER" id="PTHR12830">
    <property type="entry name" value="ANAPHASE-PROMOTING COMPLEX SUBUNIT 5"/>
    <property type="match status" value="1"/>
</dbReference>
<dbReference type="InterPro" id="IPR037679">
    <property type="entry name" value="Apc5"/>
</dbReference>
<gene>
    <name evidence="5" type="ORF">BBRV_LOCUS16652</name>
</gene>
<dbReference type="GO" id="GO:0045842">
    <property type="term" value="P:positive regulation of mitotic metaphase/anaphase transition"/>
    <property type="evidence" value="ECO:0007669"/>
    <property type="project" value="TreeGrafter"/>
</dbReference>
<evidence type="ECO:0008006" key="6">
    <source>
        <dbReference type="Google" id="ProtNLM"/>
    </source>
</evidence>
<dbReference type="GO" id="GO:0031145">
    <property type="term" value="P:anaphase-promoting complex-dependent catabolic process"/>
    <property type="evidence" value="ECO:0007669"/>
    <property type="project" value="TreeGrafter"/>
</dbReference>
<dbReference type="GO" id="GO:0005680">
    <property type="term" value="C:anaphase-promoting complex"/>
    <property type="evidence" value="ECO:0007669"/>
    <property type="project" value="InterPro"/>
</dbReference>
<keyword evidence="3" id="KW-0833">Ubl conjugation pathway</keyword>
<dbReference type="EMBL" id="CADCXW020000002">
    <property type="protein sequence ID" value="CAD1535137.1"/>
    <property type="molecule type" value="Genomic_DNA"/>
</dbReference>